<accession>A0A5N4AK26</accession>
<reference evidence="2" key="2">
    <citation type="submission" date="2019-08" db="EMBL/GenBank/DDBJ databases">
        <authorList>
            <consortium name="Photinus pyralis genome working group"/>
            <person name="Fallon T.R."/>
            <person name="Sander Lower S.E."/>
            <person name="Weng J.-K."/>
        </authorList>
    </citation>
    <scope>NUCLEOTIDE SEQUENCE</scope>
    <source>
        <strain evidence="2">1611_PpyrPB1</strain>
        <tissue evidence="2">Whole body</tissue>
    </source>
</reference>
<evidence type="ECO:0000313" key="3">
    <source>
        <dbReference type="Proteomes" id="UP000327044"/>
    </source>
</evidence>
<gene>
    <name evidence="2" type="ORF">PPYR_08683</name>
    <name evidence="1" type="ORF">PPYR_11086</name>
</gene>
<dbReference type="AlphaFoldDB" id="A0A5N4AK26"/>
<evidence type="ECO:0000313" key="1">
    <source>
        <dbReference type="EMBL" id="KAB0797025.1"/>
    </source>
</evidence>
<evidence type="ECO:0000313" key="2">
    <source>
        <dbReference type="EMBL" id="KAB0797690.1"/>
    </source>
</evidence>
<dbReference type="Proteomes" id="UP000327044">
    <property type="component" value="Unassembled WGS sequence"/>
</dbReference>
<organism evidence="2 3">
    <name type="scientific">Photinus pyralis</name>
    <name type="common">Common eastern firefly</name>
    <name type="synonym">Lampyris pyralis</name>
    <dbReference type="NCBI Taxonomy" id="7054"/>
    <lineage>
        <taxon>Eukaryota</taxon>
        <taxon>Metazoa</taxon>
        <taxon>Ecdysozoa</taxon>
        <taxon>Arthropoda</taxon>
        <taxon>Hexapoda</taxon>
        <taxon>Insecta</taxon>
        <taxon>Pterygota</taxon>
        <taxon>Neoptera</taxon>
        <taxon>Endopterygota</taxon>
        <taxon>Coleoptera</taxon>
        <taxon>Polyphaga</taxon>
        <taxon>Elateriformia</taxon>
        <taxon>Elateroidea</taxon>
        <taxon>Lampyridae</taxon>
        <taxon>Lampyrinae</taxon>
        <taxon>Photinus</taxon>
    </lineage>
</organism>
<protein>
    <submittedName>
        <fullName evidence="2">Uncharacterized protein</fullName>
    </submittedName>
</protein>
<sequence>MYPLGFDDFELQWKALVFKNENYEECILSTTMGQKRISKLLKVIYARELDCSETIKAFSSKKSSQLVFNKLYVLKKTKHFFAILVSPTFSLDCLPFAFYANAEGDGALISHF</sequence>
<dbReference type="EMBL" id="VVIM01000006">
    <property type="protein sequence ID" value="KAB0797690.1"/>
    <property type="molecule type" value="Genomic_DNA"/>
</dbReference>
<reference evidence="2 3" key="1">
    <citation type="journal article" date="2018" name="Elife">
        <title>Firefly genomes illuminate parallel origins of bioluminescence in beetles.</title>
        <authorList>
            <person name="Fallon T.R."/>
            <person name="Lower S.E."/>
            <person name="Chang C.H."/>
            <person name="Bessho-Uehara M."/>
            <person name="Martin G.J."/>
            <person name="Bewick A.J."/>
            <person name="Behringer M."/>
            <person name="Debat H.J."/>
            <person name="Wong I."/>
            <person name="Day J.C."/>
            <person name="Suvorov A."/>
            <person name="Silva C.J."/>
            <person name="Stanger-Hall K.F."/>
            <person name="Hall D.W."/>
            <person name="Schmitz R.J."/>
            <person name="Nelson D.R."/>
            <person name="Lewis S.M."/>
            <person name="Shigenobu S."/>
            <person name="Bybee S.M."/>
            <person name="Larracuente A.M."/>
            <person name="Oba Y."/>
            <person name="Weng J.K."/>
        </authorList>
    </citation>
    <scope>NUCLEOTIDE SEQUENCE [LARGE SCALE GENOMIC DNA]</scope>
    <source>
        <strain evidence="2">1611_PpyrPB1</strain>
        <tissue evidence="2">Whole body</tissue>
    </source>
</reference>
<comment type="caution">
    <text evidence="2">The sequence shown here is derived from an EMBL/GenBank/DDBJ whole genome shotgun (WGS) entry which is preliminary data.</text>
</comment>
<dbReference type="InParanoid" id="A0A5N4AK26"/>
<proteinExistence type="predicted"/>
<keyword evidence="3" id="KW-1185">Reference proteome</keyword>
<name>A0A5N4AK26_PHOPY</name>
<dbReference type="EMBL" id="VVIM01000007">
    <property type="protein sequence ID" value="KAB0797025.1"/>
    <property type="molecule type" value="Genomic_DNA"/>
</dbReference>